<reference evidence="2" key="1">
    <citation type="submission" date="2020-05" db="EMBL/GenBank/DDBJ databases">
        <title>Mycena genomes resolve the evolution of fungal bioluminescence.</title>
        <authorList>
            <person name="Tsai I.J."/>
        </authorList>
    </citation>
    <scope>NUCLEOTIDE SEQUENCE</scope>
    <source>
        <strain evidence="2">160909Yilan</strain>
    </source>
</reference>
<sequence>MFSKVLAFGLGALAIVRAAPAFSFQMPMLSCSPNFDTSVAAVKANAIEPGRYLLYNEAWGDKQPSQLRGYAVGEPVFVAYSDLEPGVFGVWDVIHSESEGSDEYRLVNLGLRAAASVFKDQVVTSQSGENFEIEPAGNGLFTIKVPNENLVWTVDTPNINRLKSNVYLRQQVGALAAKWKLVRV</sequence>
<dbReference type="Gene3D" id="2.80.10.50">
    <property type="match status" value="1"/>
</dbReference>
<feature type="signal peptide" evidence="1">
    <location>
        <begin position="1"/>
        <end position="18"/>
    </location>
</feature>
<evidence type="ECO:0000313" key="2">
    <source>
        <dbReference type="EMBL" id="KAF7350733.1"/>
    </source>
</evidence>
<dbReference type="EMBL" id="JACAZH010000014">
    <property type="protein sequence ID" value="KAF7350733.1"/>
    <property type="molecule type" value="Genomic_DNA"/>
</dbReference>
<proteinExistence type="predicted"/>
<name>A0A8H6XYM5_9AGAR</name>
<keyword evidence="3" id="KW-1185">Reference proteome</keyword>
<dbReference type="Proteomes" id="UP000623467">
    <property type="component" value="Unassembled WGS sequence"/>
</dbReference>
<organism evidence="2 3">
    <name type="scientific">Mycena sanguinolenta</name>
    <dbReference type="NCBI Taxonomy" id="230812"/>
    <lineage>
        <taxon>Eukaryota</taxon>
        <taxon>Fungi</taxon>
        <taxon>Dikarya</taxon>
        <taxon>Basidiomycota</taxon>
        <taxon>Agaricomycotina</taxon>
        <taxon>Agaricomycetes</taxon>
        <taxon>Agaricomycetidae</taxon>
        <taxon>Agaricales</taxon>
        <taxon>Marasmiineae</taxon>
        <taxon>Mycenaceae</taxon>
        <taxon>Mycena</taxon>
    </lineage>
</organism>
<protein>
    <submittedName>
        <fullName evidence="2">Uncharacterized protein</fullName>
    </submittedName>
</protein>
<evidence type="ECO:0000313" key="3">
    <source>
        <dbReference type="Proteomes" id="UP000623467"/>
    </source>
</evidence>
<keyword evidence="1" id="KW-0732">Signal</keyword>
<dbReference type="AlphaFoldDB" id="A0A8H6XYM5"/>
<evidence type="ECO:0000256" key="1">
    <source>
        <dbReference type="SAM" id="SignalP"/>
    </source>
</evidence>
<comment type="caution">
    <text evidence="2">The sequence shown here is derived from an EMBL/GenBank/DDBJ whole genome shotgun (WGS) entry which is preliminary data.</text>
</comment>
<dbReference type="CDD" id="cd23714">
    <property type="entry name" value="beta-trefoil_Ricin_MtaL"/>
    <property type="match status" value="1"/>
</dbReference>
<feature type="chain" id="PRO_5034901804" evidence="1">
    <location>
        <begin position="19"/>
        <end position="184"/>
    </location>
</feature>
<gene>
    <name evidence="2" type="ORF">MSAN_01634400</name>
</gene>
<dbReference type="OrthoDB" id="2972047at2759"/>
<accession>A0A8H6XYM5</accession>